<dbReference type="GO" id="GO:0009977">
    <property type="term" value="F:proton motive force dependent protein transmembrane transporter activity"/>
    <property type="evidence" value="ECO:0007669"/>
    <property type="project" value="TreeGrafter"/>
</dbReference>
<feature type="transmembrane region" description="Helical" evidence="5">
    <location>
        <begin position="220"/>
        <end position="241"/>
    </location>
</feature>
<dbReference type="PANTHER" id="PTHR30371:SF0">
    <property type="entry name" value="SEC-INDEPENDENT PROTEIN TRANSLOCASE PROTEIN TATC, CHLOROPLASTIC-RELATED"/>
    <property type="match status" value="1"/>
</dbReference>
<dbReference type="NCBIfam" id="TIGR00945">
    <property type="entry name" value="tatC"/>
    <property type="match status" value="1"/>
</dbReference>
<evidence type="ECO:0000313" key="7">
    <source>
        <dbReference type="EMBL" id="KTE89936.1"/>
    </source>
</evidence>
<evidence type="ECO:0000313" key="8">
    <source>
        <dbReference type="Proteomes" id="UP000054623"/>
    </source>
</evidence>
<reference evidence="7 8" key="2">
    <citation type="submission" date="2015-12" db="EMBL/GenBank/DDBJ databases">
        <title>Draft Genome Sequence of Desulfitobacterium hafniense Strain DH, a Sulfate-reducing Bacterium Isolated from Paddy Soils.</title>
        <authorList>
            <person name="Bao P."/>
            <person name="Zhang X."/>
            <person name="Li G."/>
        </authorList>
    </citation>
    <scope>NUCLEOTIDE SEQUENCE [LARGE SCALE GENOMIC DNA]</scope>
    <source>
        <strain evidence="7 8">DH</strain>
    </source>
</reference>
<dbReference type="GO" id="GO:0033281">
    <property type="term" value="C:TAT protein transport complex"/>
    <property type="evidence" value="ECO:0007669"/>
    <property type="project" value="UniProtKB-UniRule"/>
</dbReference>
<dbReference type="Pfam" id="PF00902">
    <property type="entry name" value="TatC"/>
    <property type="match status" value="1"/>
</dbReference>
<dbReference type="GO" id="GO:0043953">
    <property type="term" value="P:protein transport by the Tat complex"/>
    <property type="evidence" value="ECO:0007669"/>
    <property type="project" value="UniProtKB-UniRule"/>
</dbReference>
<organism evidence="6">
    <name type="scientific">Desulfitobacterium hafniense</name>
    <name type="common">Desulfitobacterium frappieri</name>
    <dbReference type="NCBI Taxonomy" id="49338"/>
    <lineage>
        <taxon>Bacteria</taxon>
        <taxon>Bacillati</taxon>
        <taxon>Bacillota</taxon>
        <taxon>Clostridia</taxon>
        <taxon>Eubacteriales</taxon>
        <taxon>Desulfitobacteriaceae</taxon>
        <taxon>Desulfitobacterium</taxon>
    </lineage>
</organism>
<dbReference type="GO" id="GO:0065002">
    <property type="term" value="P:intracellular protein transmembrane transport"/>
    <property type="evidence" value="ECO:0007669"/>
    <property type="project" value="TreeGrafter"/>
</dbReference>
<dbReference type="OrthoDB" id="9777044at2"/>
<evidence type="ECO:0000256" key="4">
    <source>
        <dbReference type="ARBA" id="ARBA00023136"/>
    </source>
</evidence>
<feature type="transmembrane region" description="Helical" evidence="5">
    <location>
        <begin position="20"/>
        <end position="41"/>
    </location>
</feature>
<evidence type="ECO:0000256" key="3">
    <source>
        <dbReference type="ARBA" id="ARBA00022989"/>
    </source>
</evidence>
<evidence type="ECO:0000313" key="6">
    <source>
        <dbReference type="EMBL" id="CDX02303.1"/>
    </source>
</evidence>
<evidence type="ECO:0000256" key="5">
    <source>
        <dbReference type="HAMAP-Rule" id="MF_00902"/>
    </source>
</evidence>
<comment type="function">
    <text evidence="5">Part of the twin-arginine translocation (Tat) system that transports large folded proteins containing a characteristic twin-arginine motif in their signal peptide across membranes.</text>
</comment>
<keyword evidence="5" id="KW-0813">Transport</keyword>
<feature type="transmembrane region" description="Helical" evidence="5">
    <location>
        <begin position="198"/>
        <end position="214"/>
    </location>
</feature>
<reference evidence="6" key="1">
    <citation type="submission" date="2014-07" db="EMBL/GenBank/DDBJ databases">
        <authorList>
            <person name="Hornung V.Bastian."/>
        </authorList>
    </citation>
    <scope>NUCLEOTIDE SEQUENCE</scope>
    <source>
        <strain evidence="6">PCE-S</strain>
    </source>
</reference>
<comment type="similarity">
    <text evidence="5">Belongs to the TatC family.</text>
</comment>
<dbReference type="HAMAP" id="MF_00902">
    <property type="entry name" value="TatC"/>
    <property type="match status" value="1"/>
</dbReference>
<feature type="transmembrane region" description="Helical" evidence="5">
    <location>
        <begin position="160"/>
        <end position="186"/>
    </location>
</feature>
<dbReference type="EMBL" id="LOCK01000061">
    <property type="protein sequence ID" value="KTE89936.1"/>
    <property type="molecule type" value="Genomic_DNA"/>
</dbReference>
<accession>A0A098B0C2</accession>
<keyword evidence="5" id="KW-0653">Protein transport</keyword>
<dbReference type="PATRIC" id="fig|49338.4.peg.2597"/>
<feature type="transmembrane region" description="Helical" evidence="5">
    <location>
        <begin position="75"/>
        <end position="100"/>
    </location>
</feature>
<dbReference type="EMBL" id="LK996017">
    <property type="protein sequence ID" value="CDX02303.1"/>
    <property type="molecule type" value="Genomic_DNA"/>
</dbReference>
<dbReference type="PRINTS" id="PR01840">
    <property type="entry name" value="TATCFAMILY"/>
</dbReference>
<sequence length="250" mass="28132">MRRRKRVDENMPLMEHISALRKVFLFAAYGVILGTVVGWIYSDQVYAFLANPVIQLGIELITTTPMEPIMVKLKVSIVVGVVIALPIIIWQIWSFILPALKQNEKKYLYMIVPSSVILMLAGIAFAFLFVIPIGLKFLLFTGQAVVTSTTLVTKASYLSFIIRFLLSFGLIFQLPVILLLLIRIGVLSPDSLAKKRKYAFFGIVVVVMLISPTPEIMTQGLMVLPTYMLYEASIWLGYIVARKREKALEG</sequence>
<feature type="transmembrane region" description="Helical" evidence="5">
    <location>
        <begin position="107"/>
        <end position="140"/>
    </location>
</feature>
<dbReference type="RefSeq" id="WP_005811176.1">
    <property type="nucleotide sequence ID" value="NZ_CABKQQ010000029.1"/>
</dbReference>
<evidence type="ECO:0000256" key="2">
    <source>
        <dbReference type="ARBA" id="ARBA00022692"/>
    </source>
</evidence>
<dbReference type="AlphaFoldDB" id="A0A098B0C2"/>
<name>A0A098B0C2_DESHA</name>
<protein>
    <recommendedName>
        <fullName evidence="5">Sec-independent protein translocase protein TatC</fullName>
    </recommendedName>
</protein>
<evidence type="ECO:0000256" key="1">
    <source>
        <dbReference type="ARBA" id="ARBA00004141"/>
    </source>
</evidence>
<dbReference type="PANTHER" id="PTHR30371">
    <property type="entry name" value="SEC-INDEPENDENT PROTEIN TRANSLOCASE PROTEIN TATC"/>
    <property type="match status" value="1"/>
</dbReference>
<comment type="subcellular location">
    <subcellularLocation>
        <location evidence="5">Cell membrane</location>
        <topology evidence="5">Multi-pass membrane protein</topology>
    </subcellularLocation>
    <subcellularLocation>
        <location evidence="1">Membrane</location>
        <topology evidence="1">Multi-pass membrane protein</topology>
    </subcellularLocation>
</comment>
<dbReference type="OMA" id="AWAFIAP"/>
<gene>
    <name evidence="5" type="primary">tatC</name>
    <name evidence="7" type="ORF">AT727_11360</name>
    <name evidence="6" type="ORF">DPCES_2416</name>
</gene>
<comment type="subunit">
    <text evidence="5">Forms a complex with TatA.</text>
</comment>
<keyword evidence="5" id="KW-0811">Translocation</keyword>
<keyword evidence="3 5" id="KW-1133">Transmembrane helix</keyword>
<keyword evidence="2 5" id="KW-0812">Transmembrane</keyword>
<proteinExistence type="inferred from homology"/>
<dbReference type="Proteomes" id="UP000054623">
    <property type="component" value="Unassembled WGS sequence"/>
</dbReference>
<keyword evidence="4 5" id="KW-0472">Membrane</keyword>
<keyword evidence="5" id="KW-1003">Cell membrane</keyword>
<dbReference type="InterPro" id="IPR002033">
    <property type="entry name" value="TatC"/>
</dbReference>